<dbReference type="GO" id="GO:0034605">
    <property type="term" value="P:cellular response to heat"/>
    <property type="evidence" value="ECO:0007669"/>
    <property type="project" value="TreeGrafter"/>
</dbReference>
<reference evidence="8 9" key="1">
    <citation type="submission" date="2015-03" db="EMBL/GenBank/DDBJ databases">
        <title>Genome assembly of Sandaracinus amylolyticus DSM 53668.</title>
        <authorList>
            <person name="Sharma G."/>
            <person name="Subramanian S."/>
        </authorList>
    </citation>
    <scope>NUCLEOTIDE SEQUENCE [LARGE SCALE GENOMIC DNA]</scope>
    <source>
        <strain evidence="8 9">DSM 53668</strain>
    </source>
</reference>
<accession>A0A0F6SGJ7</accession>
<evidence type="ECO:0000256" key="1">
    <source>
        <dbReference type="ARBA" id="ARBA00022737"/>
    </source>
</evidence>
<dbReference type="Gene3D" id="3.40.50.300">
    <property type="entry name" value="P-loop containing nucleotide triphosphate hydrolases"/>
    <property type="match status" value="3"/>
</dbReference>
<evidence type="ECO:0000313" key="8">
    <source>
        <dbReference type="EMBL" id="AKF08814.1"/>
    </source>
</evidence>
<evidence type="ECO:0000256" key="3">
    <source>
        <dbReference type="ARBA" id="ARBA00022840"/>
    </source>
</evidence>
<dbReference type="STRING" id="927083.DB32_005963"/>
<keyword evidence="2" id="KW-0547">Nucleotide-binding</keyword>
<protein>
    <submittedName>
        <fullName evidence="8">ClpB protein</fullName>
    </submittedName>
</protein>
<proteinExistence type="predicted"/>
<dbReference type="Pfam" id="PF10431">
    <property type="entry name" value="ClpB_D2-small"/>
    <property type="match status" value="1"/>
</dbReference>
<dbReference type="PANTHER" id="PTHR11638:SF181">
    <property type="entry name" value="ATPASE SUBUNIT OF ATP-DEPENDENT PROTEASE"/>
    <property type="match status" value="1"/>
</dbReference>
<dbReference type="InterPro" id="IPR018368">
    <property type="entry name" value="ClpA/B_CS1"/>
</dbReference>
<dbReference type="GO" id="GO:0005737">
    <property type="term" value="C:cytoplasm"/>
    <property type="evidence" value="ECO:0007669"/>
    <property type="project" value="TreeGrafter"/>
</dbReference>
<dbReference type="PROSITE" id="PS51903">
    <property type="entry name" value="CLP_R"/>
    <property type="match status" value="1"/>
</dbReference>
<dbReference type="Pfam" id="PF02861">
    <property type="entry name" value="Clp_N"/>
    <property type="match status" value="1"/>
</dbReference>
<dbReference type="FunFam" id="3.40.50.300:FF:000010">
    <property type="entry name" value="Chaperone clpB 1, putative"/>
    <property type="match status" value="1"/>
</dbReference>
<dbReference type="CDD" id="cd00009">
    <property type="entry name" value="AAA"/>
    <property type="match status" value="1"/>
</dbReference>
<gene>
    <name evidence="8" type="ORF">DB32_005963</name>
</gene>
<evidence type="ECO:0000256" key="5">
    <source>
        <dbReference type="PROSITE-ProRule" id="PRU01251"/>
    </source>
</evidence>
<dbReference type="SUPFAM" id="SSF52540">
    <property type="entry name" value="P-loop containing nucleoside triphosphate hydrolases"/>
    <property type="match status" value="2"/>
</dbReference>
<keyword evidence="9" id="KW-1185">Reference proteome</keyword>
<feature type="region of interest" description="Disordered" evidence="6">
    <location>
        <begin position="156"/>
        <end position="183"/>
    </location>
</feature>
<dbReference type="InterPro" id="IPR003593">
    <property type="entry name" value="AAA+_ATPase"/>
</dbReference>
<dbReference type="InterPro" id="IPR036628">
    <property type="entry name" value="Clp_N_dom_sf"/>
</dbReference>
<dbReference type="GO" id="GO:0016887">
    <property type="term" value="F:ATP hydrolysis activity"/>
    <property type="evidence" value="ECO:0007669"/>
    <property type="project" value="InterPro"/>
</dbReference>
<name>A0A0F6SGJ7_9BACT</name>
<sequence length="884" mass="95765">MRVHPQKVVARLTPTAKRYLEQAVGKAVEAQHPEIMPEHVLLAMSAEHGGDTEVLLRALDRDPRKLRSELEQSLRTFRAGSASKPRISDSLVRWLEDAWVLASLEWGETALRSGALLAQIVLGGGRYLSETVATLSGISTDALRACASDALSITPESTEAVPARTSERAASDPRVEGAPGPGSALSRFTHSFTDAARAGRIDPVFGREREIRQVIDVLCRRRKNNPILVGEPGVGKTALVEGLARAIVAGEVPESLRTVDLRGLDLGSLEAGASVKGEFEARLKSVIHEVQTSTTPIVLFIDEAHTLIGAGNQKGGADAANLLKPALARGELRTIAATTWAEYKQYFEKDAALERRFQPIKVEEPSEDVAIGMVRGLRTIYEDAHDVIIRDEAVEAAVRLGHRYITGRQLPDKSVDLLDTTAARVRVERSARPEKIVALDAEIASTTRRKEAIARDLVDHHDAQRATELIQLQRRISELEGARSELMARWAAQREALERALGARRAMHEAANEADDGDREAADRIDALESDAKQAMHALRALCASEPLVAIDVDAAAIARTVELWTGVPVGAMQSATSQAVLTLGERLRTRVLGQDAALDRVAASLRVAQAGLRNPDAPMGVLLLVGPSGVGKTETAYAIADLLFGGSRFLTTINLSEYQEPHTATRLIGSPPSYVGYGEGGELSEAVRQRPYSVVLLDECEKAALEVMNTFYQVFDKGVLSDAEGRQIDFRNTCILLTSNLASDRVVELYAQGKSIDEVTEAIRPALARHFKPALLNRMTVVPYAPIGESTLGRIVDIELARVATRVRSAHDVEVSFAAAVRDRVVARCSEIEGGVRYVRQMLERAVLVPLATELLVARGDGADLTHVDVAIAESGDVSITTR</sequence>
<dbReference type="PROSITE" id="PS00870">
    <property type="entry name" value="CLPAB_1"/>
    <property type="match status" value="1"/>
</dbReference>
<dbReference type="InterPro" id="IPR050130">
    <property type="entry name" value="ClpA_ClpB"/>
</dbReference>
<dbReference type="InterPro" id="IPR003959">
    <property type="entry name" value="ATPase_AAA_core"/>
</dbReference>
<dbReference type="PRINTS" id="PR00300">
    <property type="entry name" value="CLPPROTEASEA"/>
</dbReference>
<evidence type="ECO:0000259" key="7">
    <source>
        <dbReference type="PROSITE" id="PS51903"/>
    </source>
</evidence>
<dbReference type="CDD" id="cd19499">
    <property type="entry name" value="RecA-like_ClpB_Hsp104-like"/>
    <property type="match status" value="1"/>
</dbReference>
<dbReference type="SUPFAM" id="SSF81923">
    <property type="entry name" value="Double Clp-N motif"/>
    <property type="match status" value="1"/>
</dbReference>
<dbReference type="InterPro" id="IPR041546">
    <property type="entry name" value="ClpA/ClpB_AAA_lid"/>
</dbReference>
<dbReference type="Pfam" id="PF17871">
    <property type="entry name" value="AAA_lid_9"/>
    <property type="match status" value="1"/>
</dbReference>
<dbReference type="NCBIfam" id="TIGR03345">
    <property type="entry name" value="VI_ClpV1"/>
    <property type="match status" value="1"/>
</dbReference>
<dbReference type="Pfam" id="PF07724">
    <property type="entry name" value="AAA_2"/>
    <property type="match status" value="1"/>
</dbReference>
<evidence type="ECO:0000256" key="6">
    <source>
        <dbReference type="SAM" id="MobiDB-lite"/>
    </source>
</evidence>
<keyword evidence="3" id="KW-0067">ATP-binding</keyword>
<organism evidence="8 9">
    <name type="scientific">Sandaracinus amylolyticus</name>
    <dbReference type="NCBI Taxonomy" id="927083"/>
    <lineage>
        <taxon>Bacteria</taxon>
        <taxon>Pseudomonadati</taxon>
        <taxon>Myxococcota</taxon>
        <taxon>Polyangia</taxon>
        <taxon>Polyangiales</taxon>
        <taxon>Sandaracinaceae</taxon>
        <taxon>Sandaracinus</taxon>
    </lineage>
</organism>
<dbReference type="Gene3D" id="1.10.1780.10">
    <property type="entry name" value="Clp, N-terminal domain"/>
    <property type="match status" value="1"/>
</dbReference>
<dbReference type="InterPro" id="IPR004176">
    <property type="entry name" value="Clp_R_N"/>
</dbReference>
<dbReference type="RefSeq" id="WP_053235917.1">
    <property type="nucleotide sequence ID" value="NZ_CP011125.1"/>
</dbReference>
<dbReference type="InterPro" id="IPR017729">
    <property type="entry name" value="ATPase_T6SS_ClpV1"/>
</dbReference>
<dbReference type="PANTHER" id="PTHR11638">
    <property type="entry name" value="ATP-DEPENDENT CLP PROTEASE"/>
    <property type="match status" value="1"/>
</dbReference>
<dbReference type="Gene3D" id="1.10.8.60">
    <property type="match status" value="1"/>
</dbReference>
<dbReference type="InterPro" id="IPR001270">
    <property type="entry name" value="ClpA/B"/>
</dbReference>
<feature type="compositionally biased region" description="Basic and acidic residues" evidence="6">
    <location>
        <begin position="165"/>
        <end position="175"/>
    </location>
</feature>
<dbReference type="EMBL" id="CP011125">
    <property type="protein sequence ID" value="AKF08814.1"/>
    <property type="molecule type" value="Genomic_DNA"/>
</dbReference>
<dbReference type="Proteomes" id="UP000034883">
    <property type="component" value="Chromosome"/>
</dbReference>
<dbReference type="KEGG" id="samy:DB32_005963"/>
<dbReference type="InterPro" id="IPR019489">
    <property type="entry name" value="Clp_ATPase_C"/>
</dbReference>
<dbReference type="InterPro" id="IPR027417">
    <property type="entry name" value="P-loop_NTPase"/>
</dbReference>
<evidence type="ECO:0000256" key="4">
    <source>
        <dbReference type="ARBA" id="ARBA00023186"/>
    </source>
</evidence>
<evidence type="ECO:0000256" key="2">
    <source>
        <dbReference type="ARBA" id="ARBA00022741"/>
    </source>
</evidence>
<feature type="domain" description="Clp R" evidence="7">
    <location>
        <begin position="9"/>
        <end position="156"/>
    </location>
</feature>
<keyword evidence="4" id="KW-0143">Chaperone</keyword>
<dbReference type="Pfam" id="PF00004">
    <property type="entry name" value="AAA"/>
    <property type="match status" value="1"/>
</dbReference>
<dbReference type="GO" id="GO:0005524">
    <property type="term" value="F:ATP binding"/>
    <property type="evidence" value="ECO:0007669"/>
    <property type="project" value="UniProtKB-KW"/>
</dbReference>
<evidence type="ECO:0000313" key="9">
    <source>
        <dbReference type="Proteomes" id="UP000034883"/>
    </source>
</evidence>
<dbReference type="AlphaFoldDB" id="A0A0F6SGJ7"/>
<keyword evidence="1 5" id="KW-0677">Repeat</keyword>
<dbReference type="SMART" id="SM01086">
    <property type="entry name" value="ClpB_D2-small"/>
    <property type="match status" value="1"/>
</dbReference>
<dbReference type="SMART" id="SM00382">
    <property type="entry name" value="AAA"/>
    <property type="match status" value="2"/>
</dbReference>
<dbReference type="OrthoDB" id="5477619at2"/>